<accession>A0A9P7JDE9</accession>
<evidence type="ECO:0000313" key="1">
    <source>
        <dbReference type="EMBL" id="KAG1815983.1"/>
    </source>
</evidence>
<keyword evidence="2" id="KW-1185">Reference proteome</keyword>
<comment type="caution">
    <text evidence="1">The sequence shown here is derived from an EMBL/GenBank/DDBJ whole genome shotgun (WGS) entry which is preliminary data.</text>
</comment>
<name>A0A9P7JDE9_9AGAM</name>
<sequence length="142" mass="15761">MAPPAGPADRIRYYKAPECFFTAGILSILIKADWTDRIQYVHVGLALYLIGIDVLVNQMDQLTASQVPYSVGHQRNSRRMEATFAGPLTASRWFFTGANATSPGTTQWSHFIPHPCKSNLGFEDHFSPAIASATYLKSQKKL</sequence>
<dbReference type="AlphaFoldDB" id="A0A9P7JDE9"/>
<dbReference type="Proteomes" id="UP000807769">
    <property type="component" value="Unassembled WGS sequence"/>
</dbReference>
<dbReference type="GeneID" id="64626943"/>
<dbReference type="EMBL" id="JABBWG010000017">
    <property type="protein sequence ID" value="KAG1815983.1"/>
    <property type="molecule type" value="Genomic_DNA"/>
</dbReference>
<protein>
    <submittedName>
        <fullName evidence="1">Uncharacterized protein</fullName>
    </submittedName>
</protein>
<gene>
    <name evidence="1" type="ORF">BJ212DRAFT_1299839</name>
</gene>
<reference evidence="1" key="1">
    <citation type="journal article" date="2020" name="New Phytol.">
        <title>Comparative genomics reveals dynamic genome evolution in host specialist ectomycorrhizal fungi.</title>
        <authorList>
            <person name="Lofgren L.A."/>
            <person name="Nguyen N.H."/>
            <person name="Vilgalys R."/>
            <person name="Ruytinx J."/>
            <person name="Liao H.L."/>
            <person name="Branco S."/>
            <person name="Kuo A."/>
            <person name="LaButti K."/>
            <person name="Lipzen A."/>
            <person name="Andreopoulos W."/>
            <person name="Pangilinan J."/>
            <person name="Riley R."/>
            <person name="Hundley H."/>
            <person name="Na H."/>
            <person name="Barry K."/>
            <person name="Grigoriev I.V."/>
            <person name="Stajich J.E."/>
            <person name="Kennedy P.G."/>
        </authorList>
    </citation>
    <scope>NUCLEOTIDE SEQUENCE</scope>
    <source>
        <strain evidence="1">MN1</strain>
    </source>
</reference>
<proteinExistence type="predicted"/>
<dbReference type="RefSeq" id="XP_041192789.1">
    <property type="nucleotide sequence ID" value="XM_041332926.1"/>
</dbReference>
<organism evidence="1 2">
    <name type="scientific">Suillus subaureus</name>
    <dbReference type="NCBI Taxonomy" id="48587"/>
    <lineage>
        <taxon>Eukaryota</taxon>
        <taxon>Fungi</taxon>
        <taxon>Dikarya</taxon>
        <taxon>Basidiomycota</taxon>
        <taxon>Agaricomycotina</taxon>
        <taxon>Agaricomycetes</taxon>
        <taxon>Agaricomycetidae</taxon>
        <taxon>Boletales</taxon>
        <taxon>Suillineae</taxon>
        <taxon>Suillaceae</taxon>
        <taxon>Suillus</taxon>
    </lineage>
</organism>
<evidence type="ECO:0000313" key="2">
    <source>
        <dbReference type="Proteomes" id="UP000807769"/>
    </source>
</evidence>